<organism evidence="2 3">
    <name type="scientific">Buddleja alternifolia</name>
    <dbReference type="NCBI Taxonomy" id="168488"/>
    <lineage>
        <taxon>Eukaryota</taxon>
        <taxon>Viridiplantae</taxon>
        <taxon>Streptophyta</taxon>
        <taxon>Embryophyta</taxon>
        <taxon>Tracheophyta</taxon>
        <taxon>Spermatophyta</taxon>
        <taxon>Magnoliopsida</taxon>
        <taxon>eudicotyledons</taxon>
        <taxon>Gunneridae</taxon>
        <taxon>Pentapetalae</taxon>
        <taxon>asterids</taxon>
        <taxon>lamiids</taxon>
        <taxon>Lamiales</taxon>
        <taxon>Scrophulariaceae</taxon>
        <taxon>Buddlejeae</taxon>
        <taxon>Buddleja</taxon>
    </lineage>
</organism>
<keyword evidence="3" id="KW-1185">Reference proteome</keyword>
<accession>A0AAV6W075</accession>
<reference evidence="2" key="1">
    <citation type="submission" date="2019-10" db="EMBL/GenBank/DDBJ databases">
        <authorList>
            <person name="Zhang R."/>
            <person name="Pan Y."/>
            <person name="Wang J."/>
            <person name="Ma R."/>
            <person name="Yu S."/>
        </authorList>
    </citation>
    <scope>NUCLEOTIDE SEQUENCE</scope>
    <source>
        <strain evidence="2">LA-IB0</strain>
        <tissue evidence="2">Leaf</tissue>
    </source>
</reference>
<gene>
    <name evidence="2" type="ORF">BUALT_Bualt19G0070200</name>
</gene>
<dbReference type="EMBL" id="WHWC01000019">
    <property type="protein sequence ID" value="KAG8363896.1"/>
    <property type="molecule type" value="Genomic_DNA"/>
</dbReference>
<dbReference type="InterPro" id="IPR057939">
    <property type="entry name" value="TRF2_HOY1_PH"/>
</dbReference>
<comment type="caution">
    <text evidence="2">The sequence shown here is derived from an EMBL/GenBank/DDBJ whole genome shotgun (WGS) entry which is preliminary data.</text>
</comment>
<sequence>MGDINEKEQGFEDLFETANQSFDNNGGFQSFDEDDSGSPFVIQLEDVNTSPESAPIGLKLNKTPSFMNLLETMMSKEKQPEAISTLEPINHGSGSQSMSPKLKASNFPISSIRIGNWQRRTVYQGDLIAKLYYAKRKMVWEVLERPLKNKMEIQWSDIIAIRAIIHCNEPGYLEIELNQPPVFQREINPQPKKHTVWQHASDFTHGQATTWRRHYVSFPPGILDKHYERLLQCDERLLDISRKPFPSQEHACFTPPTPLSYGISQPSFNLNGYGFGYGYGSGSGSRGGVMPGLRLPGYPLSTLAAARGTPLQLTPNPTISGMHYSSRNNIGRNDQFMTQRMQKPVWNHQGTNTSIGSIRIQEPMPLTTQTQGNNQVFNPENYHSNERLRSNALENYQGINTYAGGIRIQEPLPLTSLTQGNHQGYDPQSYQSNGELFALDEYLLKDTHIDEAAGFPLQQVESMPSILATNVNNNPNNNPYDLSQMVYQMADTISNQVTMQNCATNSWPPPSSMAMESTVDNSIRPDLFDLLDLPPDNEDLISTQNHDQLINEGFV</sequence>
<name>A0AAV6W075_9LAMI</name>
<proteinExistence type="predicted"/>
<dbReference type="Proteomes" id="UP000826271">
    <property type="component" value="Unassembled WGS sequence"/>
</dbReference>
<evidence type="ECO:0000313" key="3">
    <source>
        <dbReference type="Proteomes" id="UP000826271"/>
    </source>
</evidence>
<dbReference type="PANTHER" id="PTHR33494">
    <property type="entry name" value="OS02G0793800 PROTEIN"/>
    <property type="match status" value="1"/>
</dbReference>
<feature type="domain" description="TRF2/HOY1 PH-like" evidence="1">
    <location>
        <begin position="106"/>
        <end position="224"/>
    </location>
</feature>
<evidence type="ECO:0000259" key="1">
    <source>
        <dbReference type="Pfam" id="PF24818"/>
    </source>
</evidence>
<dbReference type="PANTHER" id="PTHR33494:SF5">
    <property type="entry name" value="F10A16.6 PROTEIN"/>
    <property type="match status" value="1"/>
</dbReference>
<dbReference type="Pfam" id="PF24818">
    <property type="entry name" value="PH_TRF2_HOY1"/>
    <property type="match status" value="1"/>
</dbReference>
<evidence type="ECO:0000313" key="2">
    <source>
        <dbReference type="EMBL" id="KAG8363896.1"/>
    </source>
</evidence>
<protein>
    <recommendedName>
        <fullName evidence="1">TRF2/HOY1 PH-like domain-containing protein</fullName>
    </recommendedName>
</protein>
<dbReference type="AlphaFoldDB" id="A0AAV6W075"/>